<accession>G5J8V1</accession>
<dbReference type="InterPro" id="IPR036928">
    <property type="entry name" value="AS_sf"/>
</dbReference>
<dbReference type="EMBL" id="AESD01000593">
    <property type="protein sequence ID" value="EHJ11391.1"/>
    <property type="molecule type" value="Genomic_DNA"/>
</dbReference>
<comment type="caution">
    <text evidence="2">The sequence shown here is derived from an EMBL/GenBank/DDBJ whole genome shotgun (WGS) entry which is preliminary data.</text>
</comment>
<dbReference type="PANTHER" id="PTHR42678">
    <property type="entry name" value="AMIDASE"/>
    <property type="match status" value="1"/>
</dbReference>
<dbReference type="AlphaFoldDB" id="G5J8V1"/>
<dbReference type="PATRIC" id="fig|423471.3.peg.3628"/>
<dbReference type="Gene3D" id="3.90.1300.10">
    <property type="entry name" value="Amidase signature (AS) domain"/>
    <property type="match status" value="1"/>
</dbReference>
<gene>
    <name evidence="2" type="ORF">CWATWH0003_3871</name>
</gene>
<dbReference type="InterPro" id="IPR023631">
    <property type="entry name" value="Amidase_dom"/>
</dbReference>
<evidence type="ECO:0000313" key="3">
    <source>
        <dbReference type="Proteomes" id="UP000003477"/>
    </source>
</evidence>
<proteinExistence type="predicted"/>
<organism evidence="2 3">
    <name type="scientific">Crocosphaera watsonii WH 0003</name>
    <dbReference type="NCBI Taxonomy" id="423471"/>
    <lineage>
        <taxon>Bacteria</taxon>
        <taxon>Bacillati</taxon>
        <taxon>Cyanobacteriota</taxon>
        <taxon>Cyanophyceae</taxon>
        <taxon>Oscillatoriophycideae</taxon>
        <taxon>Chroococcales</taxon>
        <taxon>Aphanothecaceae</taxon>
        <taxon>Crocosphaera</taxon>
    </lineage>
</organism>
<dbReference type="SUPFAM" id="SSF75304">
    <property type="entry name" value="Amidase signature (AS) enzymes"/>
    <property type="match status" value="1"/>
</dbReference>
<dbReference type="PANTHER" id="PTHR42678:SF34">
    <property type="entry name" value="OS04G0183300 PROTEIN"/>
    <property type="match status" value="1"/>
</dbReference>
<name>G5J8V1_CROWT</name>
<dbReference type="Pfam" id="PF01425">
    <property type="entry name" value="Amidase"/>
    <property type="match status" value="1"/>
</dbReference>
<dbReference type="Proteomes" id="UP000003477">
    <property type="component" value="Unassembled WGS sequence"/>
</dbReference>
<dbReference type="RefSeq" id="WP_007311854.1">
    <property type="nucleotide sequence ID" value="NZ_AESD01000593.1"/>
</dbReference>
<protein>
    <submittedName>
        <fullName evidence="2">Amidase</fullName>
    </submittedName>
</protein>
<dbReference type="GeneID" id="88767364"/>
<evidence type="ECO:0000313" key="2">
    <source>
        <dbReference type="EMBL" id="EHJ11391.1"/>
    </source>
</evidence>
<sequence length="546" mass="58577">MNQKNLGLSKLIKQTLASLSAISLSFFPAASVAETLRLTETTLTEVNQALEKGAVTSEQLVKLYLKRIETYEDQGPKINAIISVNPNAIAEAIALDKERQEKGPRGPLHGIPIIVKDNYNTKDIPTTAGSILLNNSLPPDDAFTIKKLRDAGAIIIAKANMSEFAESYGWLGYSSLGGLTLNPYKLTRNPSGSSGGSGAAIASSFALLATGTDTSGSIRGPASVAGIVGIKPTQGLVSRDGIVPLTLSFDSAGPMTNTVRDGAIALGIMAGMDRNDPRTLDSQGKSYQDYTQFLDQDALKGAKIGVVIDFNGGNEEVDALTQQAVSKLKELGAEVVIVDLPTQLENLWPLMEEVTEAEFEPQLDNYLQTLTASVPKSLERLITLALSNTIAQSSNALNPGRIRGAQASVEHTGLADARYLYITQYEFPRVRQVLTSIMESQELDAMIFPTMRCPAGPVYTLEKDRTYECNIDDPYTPGYLANVSGFPGISVPMGSTKEGLPVGLTFFGLAYSEPTLLGFAYAYEQATQFRRSPSSTPPLPGETINY</sequence>
<reference evidence="2 3" key="1">
    <citation type="journal article" date="2011" name="Front. Microbiol.">
        <title>Two Strains of Crocosphaera watsonii with Highly Conserved Genomes are Distinguished by Strain-Specific Features.</title>
        <authorList>
            <person name="Bench S.R."/>
            <person name="Ilikchyan I.N."/>
            <person name="Tripp H.J."/>
            <person name="Zehr J.P."/>
        </authorList>
    </citation>
    <scope>NUCLEOTIDE SEQUENCE [LARGE SCALE GENOMIC DNA]</scope>
    <source>
        <strain evidence="2 3">WH 0003</strain>
    </source>
</reference>
<feature type="domain" description="Amidase" evidence="1">
    <location>
        <begin position="60"/>
        <end position="517"/>
    </location>
</feature>
<evidence type="ECO:0000259" key="1">
    <source>
        <dbReference type="Pfam" id="PF01425"/>
    </source>
</evidence>